<comment type="caution">
    <text evidence="1">The sequence shown here is derived from an EMBL/GenBank/DDBJ whole genome shotgun (WGS) entry which is preliminary data.</text>
</comment>
<keyword evidence="2" id="KW-1185">Reference proteome</keyword>
<evidence type="ECO:0000313" key="1">
    <source>
        <dbReference type="EMBL" id="TCS78636.1"/>
    </source>
</evidence>
<accession>A0A4R3K6T3</accession>
<dbReference type="EMBL" id="SMAB01000026">
    <property type="protein sequence ID" value="TCS78636.1"/>
    <property type="molecule type" value="Genomic_DNA"/>
</dbReference>
<name>A0A4R3K6T3_9BACI</name>
<protein>
    <submittedName>
        <fullName evidence="1">Uncharacterized protein</fullName>
    </submittedName>
</protein>
<proteinExistence type="predicted"/>
<organism evidence="1 2">
    <name type="scientific">Tepidibacillus fermentans</name>
    <dbReference type="NCBI Taxonomy" id="1281767"/>
    <lineage>
        <taxon>Bacteria</taxon>
        <taxon>Bacillati</taxon>
        <taxon>Bacillota</taxon>
        <taxon>Bacilli</taxon>
        <taxon>Bacillales</taxon>
        <taxon>Bacillaceae</taxon>
        <taxon>Tepidibacillus</taxon>
    </lineage>
</organism>
<evidence type="ECO:0000313" key="2">
    <source>
        <dbReference type="Proteomes" id="UP000295788"/>
    </source>
</evidence>
<reference evidence="1 2" key="1">
    <citation type="submission" date="2019-03" db="EMBL/GenBank/DDBJ databases">
        <title>Genomic Encyclopedia of Type Strains, Phase IV (KMG-IV): sequencing the most valuable type-strain genomes for metagenomic binning, comparative biology and taxonomic classification.</title>
        <authorList>
            <person name="Goeker M."/>
        </authorList>
    </citation>
    <scope>NUCLEOTIDE SEQUENCE [LARGE SCALE GENOMIC DNA]</scope>
    <source>
        <strain evidence="1 2">DSM 23802</strain>
    </source>
</reference>
<dbReference type="AlphaFoldDB" id="A0A4R3K6T3"/>
<sequence>MTFYLEGIRRIGLGREGTRGKIKKVMLEIIKSCHIYNKVVLNSSIHNS</sequence>
<dbReference type="Proteomes" id="UP000295788">
    <property type="component" value="Unassembled WGS sequence"/>
</dbReference>
<gene>
    <name evidence="1" type="ORF">EDD72_12615</name>
</gene>